<organism evidence="2 3">
    <name type="scientific">Flavimobilis rhizosphaerae</name>
    <dbReference type="NCBI Taxonomy" id="2775421"/>
    <lineage>
        <taxon>Bacteria</taxon>
        <taxon>Bacillati</taxon>
        <taxon>Actinomycetota</taxon>
        <taxon>Actinomycetes</taxon>
        <taxon>Micrococcales</taxon>
        <taxon>Jonesiaceae</taxon>
        <taxon>Flavimobilis</taxon>
    </lineage>
</organism>
<sequence length="302" mass="32740">MGRRRERGWAPDPNPLEVPAVDGHTHLDSIHHVLGPEDPHPTVRETIDRAVGVGVTRMVQIGCDLEAARTTVRLVEEHPELLGGVAIHPNEAPLHAGIREVAPDGLEPAPLPRHDVSLDDALAEIASLARHPRVRTVGETGLDFFRGGERAREVQRESFRAHLALARETGLPVQIHDRDAHADVLDVLARDGAPDAVVFHCFSGDAAMASFCASQGWYLSFAGPVTYKANEGLRAALRVTPPGRLLVETDAPYLTPVPARGRPNAPYLLPHTVRFVAETLGRTEAEVAALTSANAERLYGPW</sequence>
<dbReference type="PANTHER" id="PTHR46124">
    <property type="entry name" value="D-AMINOACYL-TRNA DEACYLASE"/>
    <property type="match status" value="1"/>
</dbReference>
<dbReference type="EMBL" id="JACZDF010000001">
    <property type="protein sequence ID" value="MBD9698218.1"/>
    <property type="molecule type" value="Genomic_DNA"/>
</dbReference>
<keyword evidence="1 2" id="KW-0378">Hydrolase</keyword>
<gene>
    <name evidence="2" type="ORF">IGS67_01750</name>
</gene>
<dbReference type="Proteomes" id="UP000642107">
    <property type="component" value="Unassembled WGS sequence"/>
</dbReference>
<dbReference type="Pfam" id="PF01026">
    <property type="entry name" value="TatD_DNase"/>
    <property type="match status" value="1"/>
</dbReference>
<protein>
    <submittedName>
        <fullName evidence="2">TatD family hydrolase</fullName>
    </submittedName>
</protein>
<dbReference type="GO" id="GO:0016787">
    <property type="term" value="F:hydrolase activity"/>
    <property type="evidence" value="ECO:0007669"/>
    <property type="project" value="UniProtKB-KW"/>
</dbReference>
<dbReference type="SUPFAM" id="SSF51556">
    <property type="entry name" value="Metallo-dependent hydrolases"/>
    <property type="match status" value="1"/>
</dbReference>
<dbReference type="CDD" id="cd01310">
    <property type="entry name" value="TatD_DNAse"/>
    <property type="match status" value="1"/>
</dbReference>
<dbReference type="RefSeq" id="WP_192277226.1">
    <property type="nucleotide sequence ID" value="NZ_JACZDF010000001.1"/>
</dbReference>
<dbReference type="PROSITE" id="PS01091">
    <property type="entry name" value="TATD_3"/>
    <property type="match status" value="1"/>
</dbReference>
<evidence type="ECO:0000313" key="3">
    <source>
        <dbReference type="Proteomes" id="UP000642107"/>
    </source>
</evidence>
<dbReference type="InterPro" id="IPR001130">
    <property type="entry name" value="TatD-like"/>
</dbReference>
<comment type="caution">
    <text evidence="2">The sequence shown here is derived from an EMBL/GenBank/DDBJ whole genome shotgun (WGS) entry which is preliminary data.</text>
</comment>
<accession>A0ABR9DMJ4</accession>
<keyword evidence="3" id="KW-1185">Reference proteome</keyword>
<dbReference type="PIRSF" id="PIRSF005902">
    <property type="entry name" value="DNase_TatD"/>
    <property type="match status" value="1"/>
</dbReference>
<dbReference type="PANTHER" id="PTHR46124:SF2">
    <property type="entry name" value="D-AMINOACYL-TRNA DEACYLASE"/>
    <property type="match status" value="1"/>
</dbReference>
<name>A0ABR9DMJ4_9MICO</name>
<reference evidence="2 3" key="1">
    <citation type="submission" date="2020-09" db="EMBL/GenBank/DDBJ databases">
        <title>Flavimobilis rhizosphaerae sp. nov., isolated from rhizosphere soil of Spartina alterniflora.</title>
        <authorList>
            <person name="Hanqin C."/>
        </authorList>
    </citation>
    <scope>NUCLEOTIDE SEQUENCE [LARGE SCALE GENOMIC DNA]</scope>
    <source>
        <strain evidence="2 3">GY 10621</strain>
    </source>
</reference>
<dbReference type="Gene3D" id="3.20.20.140">
    <property type="entry name" value="Metal-dependent hydrolases"/>
    <property type="match status" value="1"/>
</dbReference>
<proteinExistence type="predicted"/>
<dbReference type="InterPro" id="IPR018228">
    <property type="entry name" value="DNase_TatD-rel_CS"/>
</dbReference>
<dbReference type="InterPro" id="IPR032466">
    <property type="entry name" value="Metal_Hydrolase"/>
</dbReference>
<evidence type="ECO:0000256" key="1">
    <source>
        <dbReference type="ARBA" id="ARBA00022801"/>
    </source>
</evidence>
<evidence type="ECO:0000313" key="2">
    <source>
        <dbReference type="EMBL" id="MBD9698218.1"/>
    </source>
</evidence>